<evidence type="ECO:0000313" key="2">
    <source>
        <dbReference type="EMBL" id="SIS78494.1"/>
    </source>
</evidence>
<evidence type="ECO:0000313" key="3">
    <source>
        <dbReference type="Proteomes" id="UP000186246"/>
    </source>
</evidence>
<keyword evidence="4" id="KW-1185">Reference proteome</keyword>
<dbReference type="RefSeq" id="WP_076451132.1">
    <property type="nucleotide sequence ID" value="NZ_FTOJ01000003.1"/>
</dbReference>
<name>A0A1N7LXF9_9FLAO</name>
<protein>
    <submittedName>
        <fullName evidence="2">Uncharacterized protein</fullName>
    </submittedName>
</protein>
<dbReference type="EMBL" id="MUGO01000015">
    <property type="protein sequence ID" value="PQA92541.1"/>
    <property type="molecule type" value="Genomic_DNA"/>
</dbReference>
<proteinExistence type="predicted"/>
<dbReference type="STRING" id="551459.SAMN05421796_103165"/>
<dbReference type="AlphaFoldDB" id="A0A1N7LXF9"/>
<evidence type="ECO:0000313" key="4">
    <source>
        <dbReference type="Proteomes" id="UP000238314"/>
    </source>
</evidence>
<accession>A0A1N7LXF9</accession>
<organism evidence="2 3">
    <name type="scientific">Chryseobacterium piscicola</name>
    <dbReference type="NCBI Taxonomy" id="551459"/>
    <lineage>
        <taxon>Bacteria</taxon>
        <taxon>Pseudomonadati</taxon>
        <taxon>Bacteroidota</taxon>
        <taxon>Flavobacteriia</taxon>
        <taxon>Flavobacteriales</taxon>
        <taxon>Weeksellaceae</taxon>
        <taxon>Chryseobacterium group</taxon>
        <taxon>Chryseobacterium</taxon>
    </lineage>
</organism>
<dbReference type="Proteomes" id="UP000186246">
    <property type="component" value="Unassembled WGS sequence"/>
</dbReference>
<dbReference type="OrthoDB" id="1256731at2"/>
<evidence type="ECO:0000313" key="1">
    <source>
        <dbReference type="EMBL" id="PQA92541.1"/>
    </source>
</evidence>
<dbReference type="EMBL" id="FTOJ01000003">
    <property type="protein sequence ID" value="SIS78494.1"/>
    <property type="molecule type" value="Genomic_DNA"/>
</dbReference>
<reference evidence="3" key="3">
    <citation type="submission" date="2017-01" db="EMBL/GenBank/DDBJ databases">
        <authorList>
            <person name="Varghese N."/>
            <person name="Submissions S."/>
        </authorList>
    </citation>
    <scope>NUCLEOTIDE SEQUENCE [LARGE SCALE GENOMIC DNA]</scope>
    <source>
        <strain evidence="3">DSM 21068</strain>
    </source>
</reference>
<reference evidence="2" key="2">
    <citation type="submission" date="2017-01" db="EMBL/GenBank/DDBJ databases">
        <authorList>
            <person name="Mah S.A."/>
            <person name="Swanson W.J."/>
            <person name="Moy G.W."/>
            <person name="Vacquier V.D."/>
        </authorList>
    </citation>
    <scope>NUCLEOTIDE SEQUENCE [LARGE SCALE GENOMIC DNA]</scope>
    <source>
        <strain evidence="2">DSM 21068</strain>
    </source>
</reference>
<sequence length="142" mass="16808">MFHTPIEKIDFLRFFLGNAHGKSAELIIDKGLVYISEYFGYFKEILQKSDKNFAQNNEQKLITTLEEIGIKDWKENYDNNPIFEGTEWELEMKINNEQKHYCFSGYEEFPEKTGDSTFTKYSNEFRKLLHVLNSLSDATYFA</sequence>
<reference evidence="1 4" key="1">
    <citation type="submission" date="2016-11" db="EMBL/GenBank/DDBJ databases">
        <title>Whole genomes of Flavobacteriaceae.</title>
        <authorList>
            <person name="Stine C."/>
            <person name="Li C."/>
            <person name="Tadesse D."/>
        </authorList>
    </citation>
    <scope>NUCLEOTIDE SEQUENCE [LARGE SCALE GENOMIC DNA]</scope>
    <source>
        <strain evidence="1 4">DSM 21068</strain>
    </source>
</reference>
<dbReference type="Proteomes" id="UP000238314">
    <property type="component" value="Unassembled WGS sequence"/>
</dbReference>
<gene>
    <name evidence="1" type="ORF">B0A70_10810</name>
    <name evidence="2" type="ORF">SAMN05421796_103165</name>
</gene>